<dbReference type="EMBL" id="JAACNH010000009">
    <property type="protein sequence ID" value="KAG8433034.1"/>
    <property type="molecule type" value="Genomic_DNA"/>
</dbReference>
<dbReference type="AlphaFoldDB" id="A0A8T2IPR6"/>
<evidence type="ECO:0000256" key="1">
    <source>
        <dbReference type="ARBA" id="ARBA00022729"/>
    </source>
</evidence>
<dbReference type="PANTHER" id="PTHR12630">
    <property type="entry name" value="N-LINKED OLIGOSACCHARIDE PROCESSING"/>
    <property type="match status" value="1"/>
</dbReference>
<dbReference type="InterPro" id="IPR039794">
    <property type="entry name" value="Gtb1-like"/>
</dbReference>
<dbReference type="GO" id="GO:0005794">
    <property type="term" value="C:Golgi apparatus"/>
    <property type="evidence" value="ECO:0007669"/>
    <property type="project" value="TreeGrafter"/>
</dbReference>
<dbReference type="InterPro" id="IPR044865">
    <property type="entry name" value="MRH_dom"/>
</dbReference>
<keyword evidence="2" id="KW-1015">Disulfide bond</keyword>
<dbReference type="InterPro" id="IPR009011">
    <property type="entry name" value="Man6P_isomerase_rcpt-bd_dom_sf"/>
</dbReference>
<organism evidence="5 6">
    <name type="scientific">Hymenochirus boettgeri</name>
    <name type="common">Congo dwarf clawed frog</name>
    <dbReference type="NCBI Taxonomy" id="247094"/>
    <lineage>
        <taxon>Eukaryota</taxon>
        <taxon>Metazoa</taxon>
        <taxon>Chordata</taxon>
        <taxon>Craniata</taxon>
        <taxon>Vertebrata</taxon>
        <taxon>Euteleostomi</taxon>
        <taxon>Amphibia</taxon>
        <taxon>Batrachia</taxon>
        <taxon>Anura</taxon>
        <taxon>Pipoidea</taxon>
        <taxon>Pipidae</taxon>
        <taxon>Pipinae</taxon>
        <taxon>Hymenochirus</taxon>
    </lineage>
</organism>
<name>A0A8T2IPR6_9PIPI</name>
<dbReference type="SUPFAM" id="SSF50911">
    <property type="entry name" value="Mannose 6-phosphate receptor domain"/>
    <property type="match status" value="1"/>
</dbReference>
<dbReference type="OrthoDB" id="28322at2759"/>
<reference evidence="5" key="1">
    <citation type="thesis" date="2020" institute="ProQuest LLC" country="789 East Eisenhower Parkway, Ann Arbor, MI, USA">
        <title>Comparative Genomics and Chromosome Evolution.</title>
        <authorList>
            <person name="Mudd A.B."/>
        </authorList>
    </citation>
    <scope>NUCLEOTIDE SEQUENCE</scope>
    <source>
        <strain evidence="5">Female2</strain>
        <tissue evidence="5">Blood</tissue>
    </source>
</reference>
<proteinExistence type="predicted"/>
<comment type="caution">
    <text evidence="5">The sequence shown here is derived from an EMBL/GenBank/DDBJ whole genome shotgun (WGS) entry which is preliminary data.</text>
</comment>
<dbReference type="PROSITE" id="PS51912">
    <property type="entry name" value="DMAP1_BIND"/>
    <property type="match status" value="1"/>
</dbReference>
<evidence type="ECO:0000313" key="5">
    <source>
        <dbReference type="EMBL" id="KAG8433034.1"/>
    </source>
</evidence>
<evidence type="ECO:0000313" key="6">
    <source>
        <dbReference type="Proteomes" id="UP000812440"/>
    </source>
</evidence>
<keyword evidence="1" id="KW-0732">Signal</keyword>
<dbReference type="Gene3D" id="2.70.130.10">
    <property type="entry name" value="Mannose-6-phosphate receptor binding domain"/>
    <property type="match status" value="1"/>
</dbReference>
<keyword evidence="6" id="KW-1185">Reference proteome</keyword>
<evidence type="ECO:0000259" key="3">
    <source>
        <dbReference type="PROSITE" id="PS51912"/>
    </source>
</evidence>
<accession>A0A8T2IPR6</accession>
<dbReference type="InterPro" id="IPR010506">
    <property type="entry name" value="DMAP1-bd"/>
</dbReference>
<evidence type="ECO:0008006" key="7">
    <source>
        <dbReference type="Google" id="ProtNLM"/>
    </source>
</evidence>
<sequence length="249" mass="28198">MAAGPAPCLQFHASKGPGLNVREIGSYEFCPFHNVTQHEQSFRWNAYSGILGIWQEWEIENNTFTAMWMREGDSCGNKNRQTKVLLVCGKSNKLSQVSEPSTCVYHLTFETPLVCHPHALLVYPTLSENLQEKWNEVEQSLYEELITKQGYGKLLKEIFQEAGYLKTPVHKGEGKENQLEITKYDSLDKCNTAHAELATEIHHLKEILNKHGISYDTNGTSQATGASMSLGRLEEKFHLRGDTGERDDH</sequence>
<evidence type="ECO:0000259" key="4">
    <source>
        <dbReference type="PROSITE" id="PS51914"/>
    </source>
</evidence>
<dbReference type="InterPro" id="IPR036607">
    <property type="entry name" value="PRKCSH"/>
</dbReference>
<dbReference type="PANTHER" id="PTHR12630:SF6">
    <property type="entry name" value="N-ACETYLGLUCOSAMINE-1-PHOSPHOTRANSFERASE SUBUNIT GAMMA"/>
    <property type="match status" value="1"/>
</dbReference>
<evidence type="ECO:0000256" key="2">
    <source>
        <dbReference type="ARBA" id="ARBA00023157"/>
    </source>
</evidence>
<dbReference type="PROSITE" id="PS51914">
    <property type="entry name" value="MRH"/>
    <property type="match status" value="1"/>
</dbReference>
<dbReference type="Pfam" id="PF13015">
    <property type="entry name" value="PRKCSH_1"/>
    <property type="match status" value="1"/>
</dbReference>
<feature type="domain" description="DMAP1-binding" evidence="3">
    <location>
        <begin position="122"/>
        <end position="225"/>
    </location>
</feature>
<dbReference type="Proteomes" id="UP000812440">
    <property type="component" value="Chromosome 9"/>
</dbReference>
<gene>
    <name evidence="5" type="ORF">GDO86_017343</name>
</gene>
<protein>
    <recommendedName>
        <fullName evidence="7">N-acetylglucosamine-1-phosphotransferase subunit gamma</fullName>
    </recommendedName>
</protein>
<feature type="domain" description="MRH" evidence="4">
    <location>
        <begin position="6"/>
        <end position="117"/>
    </location>
</feature>